<dbReference type="PANTHER" id="PTHR42069:SF1">
    <property type="entry name" value="MARVEL DOMAIN-CONTAINING PROTEIN"/>
    <property type="match status" value="1"/>
</dbReference>
<organism evidence="2 3">
    <name type="scientific">Paraphaeosphaeria sporulosa</name>
    <dbReference type="NCBI Taxonomy" id="1460663"/>
    <lineage>
        <taxon>Eukaryota</taxon>
        <taxon>Fungi</taxon>
        <taxon>Dikarya</taxon>
        <taxon>Ascomycota</taxon>
        <taxon>Pezizomycotina</taxon>
        <taxon>Dothideomycetes</taxon>
        <taxon>Pleosporomycetidae</taxon>
        <taxon>Pleosporales</taxon>
        <taxon>Massarineae</taxon>
        <taxon>Didymosphaeriaceae</taxon>
        <taxon>Paraphaeosphaeria</taxon>
    </lineage>
</organism>
<dbReference type="OrthoDB" id="5400774at2759"/>
<feature type="transmembrane region" description="Helical" evidence="1">
    <location>
        <begin position="67"/>
        <end position="91"/>
    </location>
</feature>
<evidence type="ECO:0000313" key="2">
    <source>
        <dbReference type="EMBL" id="OAF99185.1"/>
    </source>
</evidence>
<accession>A0A177BVK3</accession>
<keyword evidence="1" id="KW-1133">Transmembrane helix</keyword>
<evidence type="ECO:0000313" key="3">
    <source>
        <dbReference type="Proteomes" id="UP000077069"/>
    </source>
</evidence>
<reference evidence="2 3" key="1">
    <citation type="submission" date="2016-05" db="EMBL/GenBank/DDBJ databases">
        <title>Comparative analysis of secretome profiles of manganese(II)-oxidizing ascomycete fungi.</title>
        <authorList>
            <consortium name="DOE Joint Genome Institute"/>
            <person name="Zeiner C.A."/>
            <person name="Purvine S.O."/>
            <person name="Zink E.M."/>
            <person name="Wu S."/>
            <person name="Pasa-Tolic L."/>
            <person name="Chaput D.L."/>
            <person name="Haridas S."/>
            <person name="Grigoriev I.V."/>
            <person name="Santelli C.M."/>
            <person name="Hansel C.M."/>
        </authorList>
    </citation>
    <scope>NUCLEOTIDE SEQUENCE [LARGE SCALE GENOMIC DNA]</scope>
    <source>
        <strain evidence="2 3">AP3s5-JAC2a</strain>
    </source>
</reference>
<feature type="transmembrane region" description="Helical" evidence="1">
    <location>
        <begin position="7"/>
        <end position="28"/>
    </location>
</feature>
<protein>
    <submittedName>
        <fullName evidence="2">Uncharacterized protein</fullName>
    </submittedName>
</protein>
<gene>
    <name evidence="2" type="ORF">CC84DRAFT_1169333</name>
</gene>
<dbReference type="GeneID" id="28763127"/>
<dbReference type="AlphaFoldDB" id="A0A177BVK3"/>
<dbReference type="EMBL" id="KV441562">
    <property type="protein sequence ID" value="OAF99185.1"/>
    <property type="molecule type" value="Genomic_DNA"/>
</dbReference>
<proteinExistence type="predicted"/>
<dbReference type="RefSeq" id="XP_018029551.1">
    <property type="nucleotide sequence ID" value="XM_018179641.1"/>
</dbReference>
<keyword evidence="3" id="KW-1185">Reference proteome</keyword>
<evidence type="ECO:0000256" key="1">
    <source>
        <dbReference type="SAM" id="Phobius"/>
    </source>
</evidence>
<dbReference type="PANTHER" id="PTHR42069">
    <property type="entry name" value="HYPHAL ANASTAMOSIS-8 PROTEIN"/>
    <property type="match status" value="1"/>
</dbReference>
<dbReference type="Proteomes" id="UP000077069">
    <property type="component" value="Unassembled WGS sequence"/>
</dbReference>
<dbReference type="InParanoid" id="A0A177BVK3"/>
<keyword evidence="1" id="KW-0812">Transmembrane</keyword>
<sequence>MTKTGNIATIVISAVCLALWIATTAYYASWDTTETHWDLMSWSCRHHVAQASYNHVNYGEICIEMRFAFWAAVGLAALELANLLLFVVWCVKTRRARQYARLSG</sequence>
<keyword evidence="1" id="KW-0472">Membrane</keyword>
<dbReference type="STRING" id="1460663.A0A177BVK3"/>
<name>A0A177BVK3_9PLEO</name>